<feature type="domain" description="Carboxylesterase type B" evidence="3">
    <location>
        <begin position="28"/>
        <end position="483"/>
    </location>
</feature>
<dbReference type="Proteomes" id="UP001063166">
    <property type="component" value="Unassembled WGS sequence"/>
</dbReference>
<accession>A0A9P3PXL4</accession>
<dbReference type="SUPFAM" id="SSF53474">
    <property type="entry name" value="alpha/beta-Hydrolases"/>
    <property type="match status" value="1"/>
</dbReference>
<dbReference type="InterPro" id="IPR019819">
    <property type="entry name" value="Carboxylesterase_B_CS"/>
</dbReference>
<comment type="caution">
    <text evidence="4">The sequence shown here is derived from an EMBL/GenBank/DDBJ whole genome shotgun (WGS) entry which is preliminary data.</text>
</comment>
<evidence type="ECO:0000313" key="4">
    <source>
        <dbReference type="EMBL" id="GLB44902.1"/>
    </source>
</evidence>
<dbReference type="InterPro" id="IPR002018">
    <property type="entry name" value="CarbesteraseB"/>
</dbReference>
<reference evidence="4" key="1">
    <citation type="submission" date="2022-07" db="EMBL/GenBank/DDBJ databases">
        <title>The genome of Lyophyllum shimeji provides insight into the initial evolution of ectomycorrhizal fungal genome.</title>
        <authorList>
            <person name="Kobayashi Y."/>
            <person name="Shibata T."/>
            <person name="Hirakawa H."/>
            <person name="Shigenobu S."/>
            <person name="Nishiyama T."/>
            <person name="Yamada A."/>
            <person name="Hasebe M."/>
            <person name="Kawaguchi M."/>
        </authorList>
    </citation>
    <scope>NUCLEOTIDE SEQUENCE</scope>
    <source>
        <strain evidence="4">AT787</strain>
    </source>
</reference>
<protein>
    <submittedName>
        <fullName evidence="4">Type-B carboxylesterase lipase family protein</fullName>
    </submittedName>
</protein>
<evidence type="ECO:0000256" key="2">
    <source>
        <dbReference type="SAM" id="SignalP"/>
    </source>
</evidence>
<keyword evidence="2" id="KW-0732">Signal</keyword>
<name>A0A9P3PXL4_LYOSH</name>
<dbReference type="Pfam" id="PF00135">
    <property type="entry name" value="COesterase"/>
    <property type="match status" value="1"/>
</dbReference>
<dbReference type="PROSITE" id="PS01173">
    <property type="entry name" value="LIPASE_GDXG_HIS"/>
    <property type="match status" value="1"/>
</dbReference>
<evidence type="ECO:0000313" key="5">
    <source>
        <dbReference type="Proteomes" id="UP001063166"/>
    </source>
</evidence>
<keyword evidence="5" id="KW-1185">Reference proteome</keyword>
<gene>
    <name evidence="4" type="ORF">LshimejAT787_1802390</name>
</gene>
<dbReference type="InterPro" id="IPR002168">
    <property type="entry name" value="Lipase_GDXG_HIS_AS"/>
</dbReference>
<dbReference type="PROSITE" id="PS00941">
    <property type="entry name" value="CARBOXYLESTERASE_B_2"/>
    <property type="match status" value="1"/>
</dbReference>
<sequence>MMFRRGVSYALLGVLTSLPAVISASAPPVVDLGYAKYSGTFNETTQTTQFLGMRFAAPPAGTLRWQPPRPPATTPSVQKAELEPAHCFFAGQGNAPATPFREKQLRKRDPFVSSEDCLFLNVYLPGQLSQNKRLPVVVWIHGGGYMSGSASGFNGADIYDGKDLIRESNNGVVVVVIQYRLGVFGFLPGKEVKKNGALNVGLLDQQFALQWVQKNIRKFNGDPSRVTIWGQSAGAGSVIQHVIANGGKTFPPLSRAAITSSSFLPSQYNYDDRIPQILYDEVVSQTNCSSASDTLDCLRGVDAGTLEAANVNIGNSGFFGTFVFVPVVDGDFIRERPTEALRQRKVNGEIVLAVTNTFEGALFIDPKTPADVDVPNYVAQLFPNFSAKEVAAAAAQYRDVGSPVFQVTAVMGEAIFICPSYFLLRAFGGRGFKSEFAIPPGGHGNDVIYYYPLNNTPPFNNPAFQKAFSESFLDFAMALNPNSKSSSTITPPWGLWAGETEMLFNRTEGGLPDVRTIKTSRALLERCNFWESVSASSSQ</sequence>
<feature type="chain" id="PRO_5040164914" evidence="2">
    <location>
        <begin position="25"/>
        <end position="539"/>
    </location>
</feature>
<evidence type="ECO:0000256" key="1">
    <source>
        <dbReference type="ARBA" id="ARBA00010515"/>
    </source>
</evidence>
<comment type="similarity">
    <text evidence="1">Belongs to the 'GDXG' lipolytic enzyme family.</text>
</comment>
<organism evidence="4 5">
    <name type="scientific">Lyophyllum shimeji</name>
    <name type="common">Hon-shimeji</name>
    <name type="synonym">Tricholoma shimeji</name>
    <dbReference type="NCBI Taxonomy" id="47721"/>
    <lineage>
        <taxon>Eukaryota</taxon>
        <taxon>Fungi</taxon>
        <taxon>Dikarya</taxon>
        <taxon>Basidiomycota</taxon>
        <taxon>Agaricomycotina</taxon>
        <taxon>Agaricomycetes</taxon>
        <taxon>Agaricomycetidae</taxon>
        <taxon>Agaricales</taxon>
        <taxon>Tricholomatineae</taxon>
        <taxon>Lyophyllaceae</taxon>
        <taxon>Lyophyllum</taxon>
    </lineage>
</organism>
<proteinExistence type="inferred from homology"/>
<dbReference type="AlphaFoldDB" id="A0A9P3PXL4"/>
<dbReference type="PANTHER" id="PTHR11559">
    <property type="entry name" value="CARBOXYLESTERASE"/>
    <property type="match status" value="1"/>
</dbReference>
<dbReference type="EMBL" id="BRPK01000018">
    <property type="protein sequence ID" value="GLB44902.1"/>
    <property type="molecule type" value="Genomic_DNA"/>
</dbReference>
<dbReference type="OrthoDB" id="408631at2759"/>
<dbReference type="InterPro" id="IPR050309">
    <property type="entry name" value="Type-B_Carboxylest/Lipase"/>
</dbReference>
<dbReference type="Gene3D" id="3.40.50.1820">
    <property type="entry name" value="alpha/beta hydrolase"/>
    <property type="match status" value="1"/>
</dbReference>
<dbReference type="InterPro" id="IPR029058">
    <property type="entry name" value="AB_hydrolase_fold"/>
</dbReference>
<dbReference type="GO" id="GO:0016787">
    <property type="term" value="F:hydrolase activity"/>
    <property type="evidence" value="ECO:0007669"/>
    <property type="project" value="InterPro"/>
</dbReference>
<feature type="signal peptide" evidence="2">
    <location>
        <begin position="1"/>
        <end position="24"/>
    </location>
</feature>
<evidence type="ECO:0000259" key="3">
    <source>
        <dbReference type="Pfam" id="PF00135"/>
    </source>
</evidence>